<organism evidence="2 3">
    <name type="scientific">Trifolium medium</name>
    <dbReference type="NCBI Taxonomy" id="97028"/>
    <lineage>
        <taxon>Eukaryota</taxon>
        <taxon>Viridiplantae</taxon>
        <taxon>Streptophyta</taxon>
        <taxon>Embryophyta</taxon>
        <taxon>Tracheophyta</taxon>
        <taxon>Spermatophyta</taxon>
        <taxon>Magnoliopsida</taxon>
        <taxon>eudicotyledons</taxon>
        <taxon>Gunneridae</taxon>
        <taxon>Pentapetalae</taxon>
        <taxon>rosids</taxon>
        <taxon>fabids</taxon>
        <taxon>Fabales</taxon>
        <taxon>Fabaceae</taxon>
        <taxon>Papilionoideae</taxon>
        <taxon>50 kb inversion clade</taxon>
        <taxon>NPAAA clade</taxon>
        <taxon>Hologalegina</taxon>
        <taxon>IRL clade</taxon>
        <taxon>Trifolieae</taxon>
        <taxon>Trifolium</taxon>
    </lineage>
</organism>
<proteinExistence type="predicted"/>
<evidence type="ECO:0000313" key="3">
    <source>
        <dbReference type="Proteomes" id="UP000265520"/>
    </source>
</evidence>
<name>A0A392RN12_9FABA</name>
<comment type="caution">
    <text evidence="2">The sequence shown here is derived from an EMBL/GenBank/DDBJ whole genome shotgun (WGS) entry which is preliminary data.</text>
</comment>
<dbReference type="EMBL" id="LXQA010246949">
    <property type="protein sequence ID" value="MCI37657.1"/>
    <property type="molecule type" value="Genomic_DNA"/>
</dbReference>
<feature type="region of interest" description="Disordered" evidence="1">
    <location>
        <begin position="1"/>
        <end position="21"/>
    </location>
</feature>
<keyword evidence="3" id="KW-1185">Reference proteome</keyword>
<dbReference type="Proteomes" id="UP000265520">
    <property type="component" value="Unassembled WGS sequence"/>
</dbReference>
<evidence type="ECO:0000313" key="2">
    <source>
        <dbReference type="EMBL" id="MCI37657.1"/>
    </source>
</evidence>
<dbReference type="AlphaFoldDB" id="A0A392RN12"/>
<feature type="non-terminal residue" evidence="2">
    <location>
        <position position="74"/>
    </location>
</feature>
<feature type="compositionally biased region" description="Low complexity" evidence="1">
    <location>
        <begin position="10"/>
        <end position="21"/>
    </location>
</feature>
<evidence type="ECO:0000256" key="1">
    <source>
        <dbReference type="SAM" id="MobiDB-lite"/>
    </source>
</evidence>
<sequence>MIVSIGAPGGTCATTSGSSGTYGSWTRASSSVTEAHQPVLRVFVVGKDGENMLPTDGATDRTWIRDDLAGGAPL</sequence>
<reference evidence="2 3" key="1">
    <citation type="journal article" date="2018" name="Front. Plant Sci.">
        <title>Red Clover (Trifolium pratense) and Zigzag Clover (T. medium) - A Picture of Genomic Similarities and Differences.</title>
        <authorList>
            <person name="Dluhosova J."/>
            <person name="Istvanek J."/>
            <person name="Nedelnik J."/>
            <person name="Repkova J."/>
        </authorList>
    </citation>
    <scope>NUCLEOTIDE SEQUENCE [LARGE SCALE GENOMIC DNA]</scope>
    <source>
        <strain evidence="3">cv. 10/8</strain>
        <tissue evidence="2">Leaf</tissue>
    </source>
</reference>
<protein>
    <submittedName>
        <fullName evidence="2">Uncharacterized protein</fullName>
    </submittedName>
</protein>
<accession>A0A392RN12</accession>